<dbReference type="InterPro" id="IPR015421">
    <property type="entry name" value="PyrdxlP-dep_Trfase_major"/>
</dbReference>
<evidence type="ECO:0000256" key="1">
    <source>
        <dbReference type="ARBA" id="ARBA00022898"/>
    </source>
</evidence>
<dbReference type="InterPro" id="IPR015424">
    <property type="entry name" value="PyrdxlP-dep_Trfase"/>
</dbReference>
<name>A0A1V3N859_9GAMM</name>
<dbReference type="GO" id="GO:0008483">
    <property type="term" value="F:transaminase activity"/>
    <property type="evidence" value="ECO:0007669"/>
    <property type="project" value="UniProtKB-KW"/>
</dbReference>
<evidence type="ECO:0000259" key="2">
    <source>
        <dbReference type="Pfam" id="PF00266"/>
    </source>
</evidence>
<dbReference type="PANTHER" id="PTHR43586:SF15">
    <property type="entry name" value="BLR3095 PROTEIN"/>
    <property type="match status" value="1"/>
</dbReference>
<dbReference type="PANTHER" id="PTHR43586">
    <property type="entry name" value="CYSTEINE DESULFURASE"/>
    <property type="match status" value="1"/>
</dbReference>
<dbReference type="STRING" id="108003.B1C78_16760"/>
<gene>
    <name evidence="3" type="ORF">B1C78_16760</name>
</gene>
<accession>A0A1V3N859</accession>
<evidence type="ECO:0000313" key="4">
    <source>
        <dbReference type="Proteomes" id="UP000189462"/>
    </source>
</evidence>
<reference evidence="3 4" key="1">
    <citation type="submission" date="2017-02" db="EMBL/GenBank/DDBJ databases">
        <title>Genomic diversity within the haloalkaliphilic genus Thioalkalivibrio.</title>
        <authorList>
            <person name="Ahn A.-C."/>
            <person name="Meier-Kolthoff J."/>
            <person name="Overmars L."/>
            <person name="Richter M."/>
            <person name="Woyke T."/>
            <person name="Sorokin D.Y."/>
            <person name="Muyzer G."/>
        </authorList>
    </citation>
    <scope>NUCLEOTIDE SEQUENCE [LARGE SCALE GENOMIC DNA]</scope>
    <source>
        <strain evidence="3 4">ALJD</strain>
    </source>
</reference>
<dbReference type="InterPro" id="IPR000192">
    <property type="entry name" value="Aminotrans_V_dom"/>
</dbReference>
<protein>
    <submittedName>
        <fullName evidence="3">Class V aminotransferase</fullName>
    </submittedName>
</protein>
<evidence type="ECO:0000313" key="3">
    <source>
        <dbReference type="EMBL" id="OOG21012.1"/>
    </source>
</evidence>
<dbReference type="AlphaFoldDB" id="A0A1V3N859"/>
<feature type="domain" description="Aminotransferase class V" evidence="2">
    <location>
        <begin position="14"/>
        <end position="340"/>
    </location>
</feature>
<dbReference type="Gene3D" id="3.40.640.10">
    <property type="entry name" value="Type I PLP-dependent aspartate aminotransferase-like (Major domain)"/>
    <property type="match status" value="1"/>
</dbReference>
<keyword evidence="4" id="KW-1185">Reference proteome</keyword>
<dbReference type="Gene3D" id="3.90.1150.10">
    <property type="entry name" value="Aspartate Aminotransferase, domain 1"/>
    <property type="match status" value="1"/>
</dbReference>
<proteinExistence type="predicted"/>
<dbReference type="RefSeq" id="WP_077280285.1">
    <property type="nucleotide sequence ID" value="NZ_MVBK01000141.1"/>
</dbReference>
<dbReference type="OrthoDB" id="9764293at2"/>
<sequence length="372" mass="41108">MHPEFPLEPGLIHLNHAAVGPWPRRAVEAVERFARANMHEGSRAYPHWIREETRLRGLLARLINAPSADDIALLKNTSEALSVVAYGLEWASGDNVVSARQEFPSNRVVWQSLAPRFGVQARLVDLEGPDPEGALIEAMDARTRLLSISAVQYARGLRLDLERLGEACHRRGVLFCVDAIQQLGALPFDAQACRADFVAADGHKWMLGPEGVAVFFVRPEVRDRLRLNQFGWHMLEALGDFDRPDWQPAASARRFECGSPNLLGVHALAASLDLLLETGLDTISDNISRNISLLIDILSEKGFEILSPTAPERRAGIVTFTRPGTDMEAICQRLMQSGVLCAHRGGGLRFSPHFHNAESDLLEAVERIGDGR</sequence>
<dbReference type="SUPFAM" id="SSF53383">
    <property type="entry name" value="PLP-dependent transferases"/>
    <property type="match status" value="1"/>
</dbReference>
<dbReference type="Pfam" id="PF00266">
    <property type="entry name" value="Aminotran_5"/>
    <property type="match status" value="1"/>
</dbReference>
<dbReference type="Proteomes" id="UP000189462">
    <property type="component" value="Unassembled WGS sequence"/>
</dbReference>
<comment type="caution">
    <text evidence="3">The sequence shown here is derived from an EMBL/GenBank/DDBJ whole genome shotgun (WGS) entry which is preliminary data.</text>
</comment>
<keyword evidence="3" id="KW-0808">Transferase</keyword>
<keyword evidence="3" id="KW-0032">Aminotransferase</keyword>
<keyword evidence="1" id="KW-0663">Pyridoxal phosphate</keyword>
<dbReference type="InterPro" id="IPR015422">
    <property type="entry name" value="PyrdxlP-dep_Trfase_small"/>
</dbReference>
<organism evidence="3 4">
    <name type="scientific">Thioalkalivibrio denitrificans</name>
    <dbReference type="NCBI Taxonomy" id="108003"/>
    <lineage>
        <taxon>Bacteria</taxon>
        <taxon>Pseudomonadati</taxon>
        <taxon>Pseudomonadota</taxon>
        <taxon>Gammaproteobacteria</taxon>
        <taxon>Chromatiales</taxon>
        <taxon>Ectothiorhodospiraceae</taxon>
        <taxon>Thioalkalivibrio</taxon>
    </lineage>
</organism>
<dbReference type="EMBL" id="MVBK01000141">
    <property type="protein sequence ID" value="OOG21012.1"/>
    <property type="molecule type" value="Genomic_DNA"/>
</dbReference>